<proteinExistence type="predicted"/>
<accession>A0A174FC35</accession>
<dbReference type="RefSeq" id="WP_172676170.1">
    <property type="nucleotide sequence ID" value="NZ_CYYT01000013.1"/>
</dbReference>
<protein>
    <submittedName>
        <fullName evidence="1">Uncharacterized protein</fullName>
    </submittedName>
</protein>
<dbReference type="EMBL" id="CYZV01000026">
    <property type="protein sequence ID" value="CUO47724.1"/>
    <property type="molecule type" value="Genomic_DNA"/>
</dbReference>
<evidence type="ECO:0000313" key="1">
    <source>
        <dbReference type="EMBL" id="CUO47724.1"/>
    </source>
</evidence>
<evidence type="ECO:0000313" key="2">
    <source>
        <dbReference type="Proteomes" id="UP000095558"/>
    </source>
</evidence>
<sequence>MKKLDTLLSRDVAKKMIIDGEPWNKIMETTHLRLKDLKHIQREEIDPKF</sequence>
<dbReference type="GeneID" id="83013725"/>
<organism evidence="1 2">
    <name type="scientific">Clostridium disporicum</name>
    <dbReference type="NCBI Taxonomy" id="84024"/>
    <lineage>
        <taxon>Bacteria</taxon>
        <taxon>Bacillati</taxon>
        <taxon>Bacillota</taxon>
        <taxon>Clostridia</taxon>
        <taxon>Eubacteriales</taxon>
        <taxon>Clostridiaceae</taxon>
        <taxon>Clostridium</taxon>
    </lineage>
</organism>
<gene>
    <name evidence="1" type="ORF">ERS852470_02462</name>
</gene>
<reference evidence="1 2" key="1">
    <citation type="submission" date="2015-09" db="EMBL/GenBank/DDBJ databases">
        <authorList>
            <consortium name="Pathogen Informatics"/>
        </authorList>
    </citation>
    <scope>NUCLEOTIDE SEQUENCE [LARGE SCALE GENOMIC DNA]</scope>
    <source>
        <strain evidence="1 2">2789STDY5834855</strain>
    </source>
</reference>
<dbReference type="AlphaFoldDB" id="A0A174FC35"/>
<name>A0A174FC35_9CLOT</name>
<dbReference type="Proteomes" id="UP000095558">
    <property type="component" value="Unassembled WGS sequence"/>
</dbReference>